<name>A0A7W8FUB8_9FIRM</name>
<keyword evidence="3 6" id="KW-0812">Transmembrane</keyword>
<evidence type="ECO:0000256" key="1">
    <source>
        <dbReference type="ARBA" id="ARBA00004651"/>
    </source>
</evidence>
<dbReference type="AlphaFoldDB" id="A0A7W8FUB8"/>
<feature type="transmembrane region" description="Helical" evidence="6">
    <location>
        <begin position="172"/>
        <end position="190"/>
    </location>
</feature>
<dbReference type="InterPro" id="IPR050833">
    <property type="entry name" value="Poly_Biosynth_Transport"/>
</dbReference>
<feature type="transmembrane region" description="Helical" evidence="6">
    <location>
        <begin position="58"/>
        <end position="79"/>
    </location>
</feature>
<evidence type="ECO:0000256" key="4">
    <source>
        <dbReference type="ARBA" id="ARBA00022989"/>
    </source>
</evidence>
<dbReference type="Proteomes" id="UP000539953">
    <property type="component" value="Unassembled WGS sequence"/>
</dbReference>
<proteinExistence type="predicted"/>
<feature type="transmembrane region" description="Helical" evidence="6">
    <location>
        <begin position="435"/>
        <end position="453"/>
    </location>
</feature>
<feature type="transmembrane region" description="Helical" evidence="6">
    <location>
        <begin position="248"/>
        <end position="268"/>
    </location>
</feature>
<protein>
    <submittedName>
        <fullName evidence="7">O-antigen/teichoic acid export membrane protein</fullName>
    </submittedName>
</protein>
<evidence type="ECO:0000256" key="5">
    <source>
        <dbReference type="ARBA" id="ARBA00023136"/>
    </source>
</evidence>
<keyword evidence="8" id="KW-1185">Reference proteome</keyword>
<evidence type="ECO:0000256" key="2">
    <source>
        <dbReference type="ARBA" id="ARBA00022475"/>
    </source>
</evidence>
<feature type="transmembrane region" description="Helical" evidence="6">
    <location>
        <begin position="130"/>
        <end position="151"/>
    </location>
</feature>
<organism evidence="7 8">
    <name type="scientific">Catenisphaera adipataccumulans</name>
    <dbReference type="NCBI Taxonomy" id="700500"/>
    <lineage>
        <taxon>Bacteria</taxon>
        <taxon>Bacillati</taxon>
        <taxon>Bacillota</taxon>
        <taxon>Erysipelotrichia</taxon>
        <taxon>Erysipelotrichales</taxon>
        <taxon>Erysipelotrichaceae</taxon>
        <taxon>Catenisphaera</taxon>
    </lineage>
</organism>
<feature type="transmembrane region" description="Helical" evidence="6">
    <location>
        <begin position="14"/>
        <end position="38"/>
    </location>
</feature>
<feature type="transmembrane region" description="Helical" evidence="6">
    <location>
        <begin position="303"/>
        <end position="324"/>
    </location>
</feature>
<evidence type="ECO:0000256" key="6">
    <source>
        <dbReference type="SAM" id="Phobius"/>
    </source>
</evidence>
<dbReference type="PANTHER" id="PTHR30250:SF21">
    <property type="entry name" value="LIPID II FLIPPASE MURJ"/>
    <property type="match status" value="1"/>
</dbReference>
<feature type="transmembrane region" description="Helical" evidence="6">
    <location>
        <begin position="336"/>
        <end position="358"/>
    </location>
</feature>
<gene>
    <name evidence="7" type="ORF">HNQ47_000427</name>
</gene>
<keyword evidence="4 6" id="KW-1133">Transmembrane helix</keyword>
<evidence type="ECO:0000313" key="7">
    <source>
        <dbReference type="EMBL" id="MBB5182424.1"/>
    </source>
</evidence>
<feature type="transmembrane region" description="Helical" evidence="6">
    <location>
        <begin position="100"/>
        <end position="124"/>
    </location>
</feature>
<evidence type="ECO:0000313" key="8">
    <source>
        <dbReference type="Proteomes" id="UP000539953"/>
    </source>
</evidence>
<comment type="caution">
    <text evidence="7">The sequence shown here is derived from an EMBL/GenBank/DDBJ whole genome shotgun (WGS) entry which is preliminary data.</text>
</comment>
<comment type="subcellular location">
    <subcellularLocation>
        <location evidence="1">Cell membrane</location>
        <topology evidence="1">Multi-pass membrane protein</topology>
    </subcellularLocation>
</comment>
<keyword evidence="5 6" id="KW-0472">Membrane</keyword>
<accession>A0A7W8FUB8</accession>
<dbReference type="EMBL" id="JACHHK010000001">
    <property type="protein sequence ID" value="MBB5182424.1"/>
    <property type="molecule type" value="Genomic_DNA"/>
</dbReference>
<dbReference type="InterPro" id="IPR002797">
    <property type="entry name" value="Polysacc_synth"/>
</dbReference>
<sequence>MPDTSQDSKIKKSVILSGLVGTGGLFVAKLIGIIYAIPFSSILSNVDYMGYYGQAYNIYSYVLNIFTAGFPFAIATMVSKYMTLNDPKTVQLVKKISLNMLMLMGFVGMVLLMAFSGVIAPLMVATGAETMARVLRILALAIFLVPTLSAFRGYYEGQKEMKEYAYSQVFEQFFRVGFLLGAACLLVYVMHWARVWALYASVLSTSVAALAGILQIRHFDKKADADVKEQARRQTTPSKSKKEITRELFRLALPYMLVSIVGYSQQIYNAILLPTGLKMFYSNTDIISSIISATTYVGTKITAIPMVLAPGFVAAIIPHVTSALTEKNQKLVRKNVVDCLTAVLYIGLPVCMCIFVYAEPINYTLFYTDDLSTSTMVLQWMTIEALTGTFSPVVTNLMMALGLRRSNIRNICINAVVKGILMVPFTAMWGFGGAVIASFIADGWVIWASLHEIRHKFHIRYNRIFQVVLRTLIGCLVLWGVSYALTRLGLGGVGDGKMISFVKMCFNGLISLIAFMAVTIALKVPQLALHMKFGLPKRRQS</sequence>
<feature type="transmembrane region" description="Helical" evidence="6">
    <location>
        <begin position="498"/>
        <end position="522"/>
    </location>
</feature>
<reference evidence="7 8" key="1">
    <citation type="submission" date="2020-08" db="EMBL/GenBank/DDBJ databases">
        <title>Genomic Encyclopedia of Type Strains, Phase IV (KMG-IV): sequencing the most valuable type-strain genomes for metagenomic binning, comparative biology and taxonomic classification.</title>
        <authorList>
            <person name="Goeker M."/>
        </authorList>
    </citation>
    <scope>NUCLEOTIDE SEQUENCE [LARGE SCALE GENOMIC DNA]</scope>
    <source>
        <strain evidence="7 8">DSM 25799</strain>
    </source>
</reference>
<dbReference type="RefSeq" id="WP_183327077.1">
    <property type="nucleotide sequence ID" value="NZ_JACHHK010000001.1"/>
</dbReference>
<feature type="transmembrane region" description="Helical" evidence="6">
    <location>
        <begin position="465"/>
        <end position="486"/>
    </location>
</feature>
<dbReference type="InterPro" id="IPR024923">
    <property type="entry name" value="PG_synth_SpoVB"/>
</dbReference>
<dbReference type="PANTHER" id="PTHR30250">
    <property type="entry name" value="PST FAMILY PREDICTED COLANIC ACID TRANSPORTER"/>
    <property type="match status" value="1"/>
</dbReference>
<keyword evidence="2" id="KW-1003">Cell membrane</keyword>
<dbReference type="Pfam" id="PF01943">
    <property type="entry name" value="Polysacc_synt"/>
    <property type="match status" value="1"/>
</dbReference>
<feature type="transmembrane region" description="Helical" evidence="6">
    <location>
        <begin position="196"/>
        <end position="214"/>
    </location>
</feature>
<evidence type="ECO:0000256" key="3">
    <source>
        <dbReference type="ARBA" id="ARBA00022692"/>
    </source>
</evidence>
<dbReference type="GO" id="GO:0005886">
    <property type="term" value="C:plasma membrane"/>
    <property type="evidence" value="ECO:0007669"/>
    <property type="project" value="UniProtKB-SubCell"/>
</dbReference>
<dbReference type="PIRSF" id="PIRSF038958">
    <property type="entry name" value="PG_synth_SpoVB"/>
    <property type="match status" value="1"/>
</dbReference>